<dbReference type="Pfam" id="PF01315">
    <property type="entry name" value="Ald_Xan_dh_C"/>
    <property type="match status" value="1"/>
</dbReference>
<accession>A0A6L5XVF6</accession>
<dbReference type="InterPro" id="IPR016208">
    <property type="entry name" value="Ald_Oxase/xanthine_DH-like"/>
</dbReference>
<dbReference type="RefSeq" id="WP_154515508.1">
    <property type="nucleotide sequence ID" value="NZ_VUMT01000001.1"/>
</dbReference>
<dbReference type="InterPro" id="IPR008274">
    <property type="entry name" value="AldOxase/xan_DH_MoCoBD1"/>
</dbReference>
<protein>
    <submittedName>
        <fullName evidence="4">Xanthine dehydrogenase molybdenum-binding subunit XdhA</fullName>
        <ecNumber evidence="4">1.17.1.4</ecNumber>
    </submittedName>
</protein>
<evidence type="ECO:0000256" key="2">
    <source>
        <dbReference type="ARBA" id="ARBA00023002"/>
    </source>
</evidence>
<dbReference type="InterPro" id="IPR037165">
    <property type="entry name" value="AldOxase/xan_DH_Mopterin-bd_sf"/>
</dbReference>
<dbReference type="GO" id="GO:0002197">
    <property type="term" value="C:xanthine dehydrogenase complex"/>
    <property type="evidence" value="ECO:0007669"/>
    <property type="project" value="InterPro"/>
</dbReference>
<dbReference type="GO" id="GO:0004854">
    <property type="term" value="F:xanthine dehydrogenase activity"/>
    <property type="evidence" value="ECO:0007669"/>
    <property type="project" value="UniProtKB-EC"/>
</dbReference>
<dbReference type="EMBL" id="VUMT01000001">
    <property type="protein sequence ID" value="MSS62331.1"/>
    <property type="molecule type" value="Genomic_DNA"/>
</dbReference>
<feature type="domain" description="Aldehyde oxidase/xanthine dehydrogenase a/b hammerhead" evidence="3">
    <location>
        <begin position="17"/>
        <end position="133"/>
    </location>
</feature>
<gene>
    <name evidence="4" type="primary">xdhA</name>
    <name evidence="4" type="ORF">FYJ58_00280</name>
</gene>
<dbReference type="AlphaFoldDB" id="A0A6L5XVF6"/>
<evidence type="ECO:0000256" key="1">
    <source>
        <dbReference type="ARBA" id="ARBA00022505"/>
    </source>
</evidence>
<dbReference type="SUPFAM" id="SSF56003">
    <property type="entry name" value="Molybdenum cofactor-binding domain"/>
    <property type="match status" value="1"/>
</dbReference>
<dbReference type="NCBIfam" id="NF007426">
    <property type="entry name" value="PRK09970.1"/>
    <property type="match status" value="1"/>
</dbReference>
<dbReference type="SUPFAM" id="SSF54665">
    <property type="entry name" value="CO dehydrogenase molybdoprotein N-domain-like"/>
    <property type="match status" value="1"/>
</dbReference>
<evidence type="ECO:0000259" key="3">
    <source>
        <dbReference type="SMART" id="SM01008"/>
    </source>
</evidence>
<evidence type="ECO:0000313" key="4">
    <source>
        <dbReference type="EMBL" id="MSS62331.1"/>
    </source>
</evidence>
<comment type="caution">
    <text evidence="4">The sequence shown here is derived from an EMBL/GenBank/DDBJ whole genome shotgun (WGS) entry which is preliminary data.</text>
</comment>
<dbReference type="PANTHER" id="PTHR11908:SF132">
    <property type="entry name" value="ALDEHYDE OXIDASE 1-RELATED"/>
    <property type="match status" value="1"/>
</dbReference>
<dbReference type="InterPro" id="IPR000674">
    <property type="entry name" value="Ald_Oxase/Xan_DH_a/b"/>
</dbReference>
<keyword evidence="5" id="KW-1185">Reference proteome</keyword>
<dbReference type="NCBIfam" id="NF043082">
    <property type="entry name" value="XdhA_XDHase"/>
    <property type="match status" value="1"/>
</dbReference>
<dbReference type="Proteomes" id="UP000482209">
    <property type="component" value="Unassembled WGS sequence"/>
</dbReference>
<dbReference type="Gene3D" id="3.90.1170.50">
    <property type="entry name" value="Aldehyde oxidase/xanthine dehydrogenase, a/b hammerhead"/>
    <property type="match status" value="1"/>
</dbReference>
<dbReference type="SMART" id="SM01008">
    <property type="entry name" value="Ald_Xan_dh_C"/>
    <property type="match status" value="1"/>
</dbReference>
<reference evidence="4 5" key="1">
    <citation type="submission" date="2019-08" db="EMBL/GenBank/DDBJ databases">
        <title>In-depth cultivation of the pig gut microbiome towards novel bacterial diversity and tailored functional studies.</title>
        <authorList>
            <person name="Wylensek D."/>
            <person name="Hitch T.C.A."/>
            <person name="Clavel T."/>
        </authorList>
    </citation>
    <scope>NUCLEOTIDE SEQUENCE [LARGE SCALE GENOMIC DNA]</scope>
    <source>
        <strain evidence="4 5">WCA-693-APC-MOT-I</strain>
    </source>
</reference>
<organism evidence="4 5">
    <name type="scientific">Velocimicrobium porci</name>
    <dbReference type="NCBI Taxonomy" id="2606634"/>
    <lineage>
        <taxon>Bacteria</taxon>
        <taxon>Bacillati</taxon>
        <taxon>Bacillota</taxon>
        <taxon>Clostridia</taxon>
        <taxon>Lachnospirales</taxon>
        <taxon>Lachnospiraceae</taxon>
        <taxon>Velocimicrobium</taxon>
    </lineage>
</organism>
<name>A0A6L5XVF6_9FIRM</name>
<dbReference type="InterPro" id="IPR036856">
    <property type="entry name" value="Ald_Oxase/Xan_DH_a/b_sf"/>
</dbReference>
<keyword evidence="1" id="KW-0500">Molybdenum</keyword>
<dbReference type="EC" id="1.17.1.4" evidence="4"/>
<keyword evidence="2 4" id="KW-0560">Oxidoreductase</keyword>
<dbReference type="Pfam" id="PF02738">
    <property type="entry name" value="MoCoBD_1"/>
    <property type="match status" value="1"/>
</dbReference>
<evidence type="ECO:0000313" key="5">
    <source>
        <dbReference type="Proteomes" id="UP000482209"/>
    </source>
</evidence>
<sequence length="768" mass="84640">MGIGTSLIRVDAVEKVTGTAKYVGDLEPKDALVAKVVHSTIANGVVKSFDLEEALKVPGVVKIVTCFDVPDYQFPTPGHPWSTEKAHQDIADRKLLNQRVRVYGDDIAAVVAENEIAANRAVRLIKVEYEEHEPILCVEQAMKEGADILHEERPDNIVGHSSFQVGEGTYEEAIKEEGLVTLEKEYETQPVQHCHIEVPHSFAYMEKGRIVVVSSTQIPHIVRRVIGQALGIPWGKVRVIKPYIGGGFGNKQDVLYEPLNAFLCTQVGGRCVKLELTREETLACTRTRHAIKYKIKAAVRKDGTLVARTFKAYSNQGAYASHGHAIVANGANIFKQMYRDEKVLESESFTVYTNCITAGAMRAYGIPQGAFATECLADDLAYAIGMDPLEFRLKNCMQAGYVDPHTKITCHSYGLQECIKIGREHIKWDEKRERYKNQTGSKRRGVGMAIFCYKTGVYPISLETASCRMILNQDGSIQLQMGATEIGQGADTVFTQMASEVTGITEDNIHILTVQDTDITPFDTGAYASRQSYVSGMAVKKTGKILKNKILAYAEYMLQKKADTMDVKQNQIVDKDTNEILLSLGELAEEAFYSLEHCEHITAEATSQCKNNTFATGACFVEVEVDIPYGTVEIIDIINVHDSGKLLNPKLAQAQVHGGMSMGLGYTLGEELLYDKIGRPLNNNLLDYKMPTAMDTPKLNTAFVELEDPTGPFGNKALGEPPAIPQAPAIRNAILHATGVAFDTLPLNPEKLVLEFMEHGLIKGKGEN</sequence>
<dbReference type="GO" id="GO:0005506">
    <property type="term" value="F:iron ion binding"/>
    <property type="evidence" value="ECO:0007669"/>
    <property type="project" value="InterPro"/>
</dbReference>
<dbReference type="Pfam" id="PF20256">
    <property type="entry name" value="MoCoBD_2"/>
    <property type="match status" value="1"/>
</dbReference>
<dbReference type="Gene3D" id="3.30.365.10">
    <property type="entry name" value="Aldehyde oxidase/xanthine dehydrogenase, molybdopterin binding domain"/>
    <property type="match status" value="4"/>
</dbReference>
<proteinExistence type="predicted"/>
<dbReference type="PANTHER" id="PTHR11908">
    <property type="entry name" value="XANTHINE DEHYDROGENASE"/>
    <property type="match status" value="1"/>
</dbReference>
<dbReference type="InterPro" id="IPR050028">
    <property type="entry name" value="XdhA_XDHase"/>
</dbReference>
<dbReference type="InterPro" id="IPR046867">
    <property type="entry name" value="AldOxase/xan_DH_MoCoBD2"/>
</dbReference>